<comment type="caution">
    <text evidence="1">The sequence shown here is derived from an EMBL/GenBank/DDBJ whole genome shotgun (WGS) entry which is preliminary data.</text>
</comment>
<organism evidence="1 2">
    <name type="scientific">Meloidogyne graminicola</name>
    <dbReference type="NCBI Taxonomy" id="189291"/>
    <lineage>
        <taxon>Eukaryota</taxon>
        <taxon>Metazoa</taxon>
        <taxon>Ecdysozoa</taxon>
        <taxon>Nematoda</taxon>
        <taxon>Chromadorea</taxon>
        <taxon>Rhabditida</taxon>
        <taxon>Tylenchina</taxon>
        <taxon>Tylenchomorpha</taxon>
        <taxon>Tylenchoidea</taxon>
        <taxon>Meloidogynidae</taxon>
        <taxon>Meloidogyninae</taxon>
        <taxon>Meloidogyne</taxon>
    </lineage>
</organism>
<dbReference type="AlphaFoldDB" id="A0A8T0A1P6"/>
<evidence type="ECO:0000313" key="2">
    <source>
        <dbReference type="Proteomes" id="UP000605970"/>
    </source>
</evidence>
<dbReference type="Proteomes" id="UP000605970">
    <property type="component" value="Unassembled WGS sequence"/>
</dbReference>
<sequence>MSTESSIKTKSETMDVEVQCDIGSDKMVDAPLAADSLRYSAIFHPVPKADPASKTTKVSEGIQATPFYVSPFNELRKMPISKQKGNQAYI</sequence>
<accession>A0A8T0A1P6</accession>
<proteinExistence type="predicted"/>
<protein>
    <submittedName>
        <fullName evidence="1">Uncharacterized protein</fullName>
    </submittedName>
</protein>
<dbReference type="EMBL" id="JABEBT010000006">
    <property type="protein sequence ID" value="KAF7639246.1"/>
    <property type="molecule type" value="Genomic_DNA"/>
</dbReference>
<gene>
    <name evidence="1" type="ORF">Mgra_00001208</name>
</gene>
<reference evidence="1" key="1">
    <citation type="journal article" date="2020" name="Ecol. Evol.">
        <title>Genome structure and content of the rice root-knot nematode (Meloidogyne graminicola).</title>
        <authorList>
            <person name="Phan N.T."/>
            <person name="Danchin E.G.J."/>
            <person name="Klopp C."/>
            <person name="Perfus-Barbeoch L."/>
            <person name="Kozlowski D.K."/>
            <person name="Koutsovoulos G.D."/>
            <person name="Lopez-Roques C."/>
            <person name="Bouchez O."/>
            <person name="Zahm M."/>
            <person name="Besnard G."/>
            <person name="Bellafiore S."/>
        </authorList>
    </citation>
    <scope>NUCLEOTIDE SEQUENCE</scope>
    <source>
        <strain evidence="1">VN-18</strain>
    </source>
</reference>
<name>A0A8T0A1P6_9BILA</name>
<evidence type="ECO:0000313" key="1">
    <source>
        <dbReference type="EMBL" id="KAF7639246.1"/>
    </source>
</evidence>
<keyword evidence="2" id="KW-1185">Reference proteome</keyword>